<accession>A0ABS5UTK4</accession>
<dbReference type="InterPro" id="IPR025736">
    <property type="entry name" value="PucR_C-HTH_dom"/>
</dbReference>
<dbReference type="Gene3D" id="3.30.70.2730">
    <property type="match status" value="1"/>
</dbReference>
<dbReference type="Gene3D" id="1.10.10.2840">
    <property type="entry name" value="PucR C-terminal helix-turn-helix domain"/>
    <property type="match status" value="1"/>
</dbReference>
<proteinExistence type="predicted"/>
<gene>
    <name evidence="2" type="ORF">JS530_02455</name>
</gene>
<dbReference type="EMBL" id="JAFEJU010000002">
    <property type="protein sequence ID" value="MBT1174381.1"/>
    <property type="molecule type" value="Genomic_DNA"/>
</dbReference>
<protein>
    <submittedName>
        <fullName evidence="2">Helix-turn-helix domain-containing protein</fullName>
    </submittedName>
</protein>
<name>A0ABS5UTK4_9BIFI</name>
<evidence type="ECO:0000259" key="1">
    <source>
        <dbReference type="Pfam" id="PF13556"/>
    </source>
</evidence>
<sequence>MPSDFLDLLAEDVAGATDATATDRIRTVLFECLFNGLSDQRVSSLFTLLGFTGEFDCYAIAGYPARSSARTRKAIEKIVSDFGGVGITAEHTLHASLAAGHGGSAHGTAVDKSVDKSAKLDKSANTVVVALIRPIGAATPEVICNTIASEYSDARPLALGPQLNGADGAMRSIRTSLFCLQAAPALAAAVPQIPRPLRNDDALPERAMIGDVDAREELVNVVYGSLASGGPQDPTLLTVSTFLKYGGSLETAAKELNVHPNTIRYRLKRAAESTGWDATDPREAFVLSCAIALGRMAA</sequence>
<comment type="caution">
    <text evidence="2">The sequence shown here is derived from an EMBL/GenBank/DDBJ whole genome shotgun (WGS) entry which is preliminary data.</text>
</comment>
<dbReference type="PANTHER" id="PTHR33744:SF7">
    <property type="entry name" value="PUCR FAMILY TRANSCRIPTIONAL REGULATOR"/>
    <property type="match status" value="1"/>
</dbReference>
<dbReference type="Gene3D" id="1.20.5.5100">
    <property type="match status" value="1"/>
</dbReference>
<dbReference type="PANTHER" id="PTHR33744">
    <property type="entry name" value="CARBOHYDRATE DIACID REGULATOR"/>
    <property type="match status" value="1"/>
</dbReference>
<dbReference type="RefSeq" id="WP_214375650.1">
    <property type="nucleotide sequence ID" value="NZ_JAFEJU010000002.1"/>
</dbReference>
<reference evidence="2 3" key="1">
    <citation type="journal article" date="2021" name="Environ. Microbiol.">
        <title>Genetic insights into the dark matter of the mammalian gut microbiota through targeted genome reconstruction.</title>
        <authorList>
            <person name="Lugli G.A."/>
            <person name="Alessandri G."/>
            <person name="Milani C."/>
            <person name="Viappiani A."/>
            <person name="Fontana F."/>
            <person name="Tarracchini C."/>
            <person name="Mancabelli L."/>
            <person name="Argentini C."/>
            <person name="Ruiz L."/>
            <person name="Margolles A."/>
            <person name="van Sinderen D."/>
            <person name="Turroni F."/>
            <person name="Ventura M."/>
        </authorList>
    </citation>
    <scope>NUCLEOTIDE SEQUENCE [LARGE SCALE GENOMIC DNA]</scope>
    <source>
        <strain evidence="2 3">LC6</strain>
    </source>
</reference>
<dbReference type="Pfam" id="PF13556">
    <property type="entry name" value="HTH_30"/>
    <property type="match status" value="1"/>
</dbReference>
<evidence type="ECO:0000313" key="2">
    <source>
        <dbReference type="EMBL" id="MBT1174381.1"/>
    </source>
</evidence>
<organism evidence="2 3">
    <name type="scientific">Bifidobacterium colobi</name>
    <dbReference type="NCBI Taxonomy" id="2809026"/>
    <lineage>
        <taxon>Bacteria</taxon>
        <taxon>Bacillati</taxon>
        <taxon>Actinomycetota</taxon>
        <taxon>Actinomycetes</taxon>
        <taxon>Bifidobacteriales</taxon>
        <taxon>Bifidobacteriaceae</taxon>
        <taxon>Bifidobacterium</taxon>
    </lineage>
</organism>
<evidence type="ECO:0000313" key="3">
    <source>
        <dbReference type="Proteomes" id="UP000711736"/>
    </source>
</evidence>
<keyword evidence="3" id="KW-1185">Reference proteome</keyword>
<dbReference type="InterPro" id="IPR042070">
    <property type="entry name" value="PucR_C-HTH_sf"/>
</dbReference>
<dbReference type="Proteomes" id="UP000711736">
    <property type="component" value="Unassembled WGS sequence"/>
</dbReference>
<dbReference type="InterPro" id="IPR051448">
    <property type="entry name" value="CdaR-like_regulators"/>
</dbReference>
<feature type="domain" description="PucR C-terminal helix-turn-helix" evidence="1">
    <location>
        <begin position="236"/>
        <end position="292"/>
    </location>
</feature>